<dbReference type="AlphaFoldDB" id="A0A3N6TSN2"/>
<proteinExistence type="predicted"/>
<feature type="domain" description="Peptidase M20 dimerisation" evidence="3">
    <location>
        <begin position="182"/>
        <end position="274"/>
    </location>
</feature>
<dbReference type="InterPro" id="IPR017439">
    <property type="entry name" value="Amidohydrolase"/>
</dbReference>
<dbReference type="CDD" id="cd05666">
    <property type="entry name" value="M20_Acy1-like"/>
    <property type="match status" value="1"/>
</dbReference>
<dbReference type="Gene3D" id="3.30.70.360">
    <property type="match status" value="1"/>
</dbReference>
<dbReference type="PANTHER" id="PTHR11014:SF63">
    <property type="entry name" value="METALLOPEPTIDASE, PUTATIVE (AFU_ORTHOLOGUE AFUA_6G09600)-RELATED"/>
    <property type="match status" value="1"/>
</dbReference>
<sequence>MTIPVSLIEEAIGWRRAFHAQPELGYQEHSTSCRVADLLRTFGLQVHTGLAGTGVVGTLVNGAGPTIGFRADMDALPLTELGDAPWRSTRPGVMHACGHDGHTAMLLAAACHLSATRHFNGTLHFIFQPAEENLGGARKMVADGLFERFPMDAIYGMHNWPGLPVGHLAVNSGAMMASLDAFSITLRGKSCHAAMPENGADPIVAAAQLILALQTIPARRLSPLASAVVSITQINGGEAINVIPEKVVLHGTLRCLQSDVRVKVRKMIDAFVTTLTAPLGVTGSITYLTDYPVTCNHAAEAENVRECALALLPAEQVHREVKPSMASEDFACMLEACPGAYFWIGADGTTPSNPLHNAHYDFNDEIIANGVAFWVSLAERLLAVK</sequence>
<dbReference type="Proteomes" id="UP000279457">
    <property type="component" value="Unassembled WGS sequence"/>
</dbReference>
<dbReference type="Pfam" id="PF07687">
    <property type="entry name" value="M20_dimer"/>
    <property type="match status" value="1"/>
</dbReference>
<feature type="binding site" evidence="2">
    <location>
        <position position="97"/>
    </location>
    <ligand>
        <name>Mn(2+)</name>
        <dbReference type="ChEBI" id="CHEBI:29035"/>
        <label>2</label>
    </ligand>
</feature>
<dbReference type="PANTHER" id="PTHR11014">
    <property type="entry name" value="PEPTIDASE M20 FAMILY MEMBER"/>
    <property type="match status" value="1"/>
</dbReference>
<accession>A0A3N6TSN2</accession>
<protein>
    <submittedName>
        <fullName evidence="4">Amidohydrolase</fullName>
    </submittedName>
</protein>
<dbReference type="GO" id="GO:0019877">
    <property type="term" value="P:diaminopimelate biosynthetic process"/>
    <property type="evidence" value="ECO:0007669"/>
    <property type="project" value="UniProtKB-ARBA"/>
</dbReference>
<dbReference type="GO" id="GO:0050118">
    <property type="term" value="F:N-acetyldiaminopimelate deacetylase activity"/>
    <property type="evidence" value="ECO:0007669"/>
    <property type="project" value="UniProtKB-ARBA"/>
</dbReference>
<keyword evidence="1 4" id="KW-0378">Hydrolase</keyword>
<dbReference type="NCBIfam" id="TIGR01891">
    <property type="entry name" value="amidohydrolases"/>
    <property type="match status" value="1"/>
</dbReference>
<comment type="caution">
    <text evidence="4">The sequence shown here is derived from an EMBL/GenBank/DDBJ whole genome shotgun (WGS) entry which is preliminary data.</text>
</comment>
<evidence type="ECO:0000256" key="1">
    <source>
        <dbReference type="ARBA" id="ARBA00022801"/>
    </source>
</evidence>
<evidence type="ECO:0000259" key="3">
    <source>
        <dbReference type="Pfam" id="PF07687"/>
    </source>
</evidence>
<dbReference type="Gene3D" id="3.40.630.10">
    <property type="entry name" value="Zn peptidases"/>
    <property type="match status" value="1"/>
</dbReference>
<comment type="cofactor">
    <cofactor evidence="2">
        <name>Mn(2+)</name>
        <dbReference type="ChEBI" id="CHEBI:29035"/>
    </cofactor>
    <text evidence="2">The Mn(2+) ion enhances activity.</text>
</comment>
<keyword evidence="5" id="KW-1185">Reference proteome</keyword>
<feature type="binding site" evidence="2">
    <location>
        <position position="158"/>
    </location>
    <ligand>
        <name>Mn(2+)</name>
        <dbReference type="ChEBI" id="CHEBI:29035"/>
        <label>2</label>
    </ligand>
</feature>
<dbReference type="GO" id="GO:0046872">
    <property type="term" value="F:metal ion binding"/>
    <property type="evidence" value="ECO:0007669"/>
    <property type="project" value="UniProtKB-KW"/>
</dbReference>
<dbReference type="RefSeq" id="WP_124233166.1">
    <property type="nucleotide sequence ID" value="NZ_RHHM01000007.1"/>
</dbReference>
<evidence type="ECO:0000313" key="5">
    <source>
        <dbReference type="Proteomes" id="UP000279457"/>
    </source>
</evidence>
<dbReference type="SUPFAM" id="SSF55031">
    <property type="entry name" value="Bacterial exopeptidase dimerisation domain"/>
    <property type="match status" value="1"/>
</dbReference>
<dbReference type="EMBL" id="RHHM01000007">
    <property type="protein sequence ID" value="RQM38262.1"/>
    <property type="molecule type" value="Genomic_DNA"/>
</dbReference>
<dbReference type="Pfam" id="PF01546">
    <property type="entry name" value="Peptidase_M20"/>
    <property type="match status" value="1"/>
</dbReference>
<keyword evidence="2" id="KW-0464">Manganese</keyword>
<dbReference type="PIRSF" id="PIRSF005962">
    <property type="entry name" value="Pept_M20D_amidohydro"/>
    <property type="match status" value="1"/>
</dbReference>
<keyword evidence="2" id="KW-0479">Metal-binding</keyword>
<dbReference type="SUPFAM" id="SSF53187">
    <property type="entry name" value="Zn-dependent exopeptidases"/>
    <property type="match status" value="1"/>
</dbReference>
<feature type="binding site" evidence="2">
    <location>
        <position position="356"/>
    </location>
    <ligand>
        <name>Mn(2+)</name>
        <dbReference type="ChEBI" id="CHEBI:29035"/>
        <label>2</label>
    </ligand>
</feature>
<gene>
    <name evidence="4" type="ORF">EB241_10995</name>
</gene>
<feature type="binding site" evidence="2">
    <location>
        <position position="99"/>
    </location>
    <ligand>
        <name>Mn(2+)</name>
        <dbReference type="ChEBI" id="CHEBI:29035"/>
        <label>2</label>
    </ligand>
</feature>
<reference evidence="4 5" key="1">
    <citation type="submission" date="2018-10" db="EMBL/GenBank/DDBJ databases">
        <title>Draft genome sequence for the type isolate of Erwinia psidii, agent causal of bacterial blight in guava (Psidium guajava) and wilt and die-back of Eucalyptus spp.</title>
        <authorList>
            <person name="Hermenegildo P.S."/>
            <person name="Santos S.A."/>
            <person name="Guimaraes L.M.S."/>
            <person name="Vidigal P.M.P."/>
            <person name="Pereira I.C."/>
            <person name="Badel J.L."/>
            <person name="Alfenas-Zerbini P."/>
            <person name="Ferreira M.A.S.V."/>
            <person name="Alfenas A.C."/>
        </authorList>
    </citation>
    <scope>NUCLEOTIDE SEQUENCE [LARGE SCALE GENOMIC DNA]</scope>
    <source>
        <strain evidence="4 5">IBSBF 435</strain>
    </source>
</reference>
<dbReference type="InterPro" id="IPR002933">
    <property type="entry name" value="Peptidase_M20"/>
</dbReference>
<name>A0A3N6TSN2_9GAMM</name>
<organism evidence="4 5">
    <name type="scientific">Erwinia psidii</name>
    <dbReference type="NCBI Taxonomy" id="69224"/>
    <lineage>
        <taxon>Bacteria</taxon>
        <taxon>Pseudomonadati</taxon>
        <taxon>Pseudomonadota</taxon>
        <taxon>Gammaproteobacteria</taxon>
        <taxon>Enterobacterales</taxon>
        <taxon>Erwiniaceae</taxon>
        <taxon>Erwinia</taxon>
    </lineage>
</organism>
<dbReference type="FunFam" id="3.30.70.360:FF:000001">
    <property type="entry name" value="N-acetyldiaminopimelate deacetylase"/>
    <property type="match status" value="1"/>
</dbReference>
<feature type="binding site" evidence="2">
    <location>
        <position position="132"/>
    </location>
    <ligand>
        <name>Mn(2+)</name>
        <dbReference type="ChEBI" id="CHEBI:29035"/>
        <label>2</label>
    </ligand>
</feature>
<evidence type="ECO:0000313" key="4">
    <source>
        <dbReference type="EMBL" id="RQM38262.1"/>
    </source>
</evidence>
<dbReference type="InterPro" id="IPR036264">
    <property type="entry name" value="Bact_exopeptidase_dim_dom"/>
</dbReference>
<dbReference type="InterPro" id="IPR011650">
    <property type="entry name" value="Peptidase_M20_dimer"/>
</dbReference>
<evidence type="ECO:0000256" key="2">
    <source>
        <dbReference type="PIRSR" id="PIRSR005962-1"/>
    </source>
</evidence>
<dbReference type="OrthoDB" id="9777385at2"/>